<accession>A0A0F7JS87</accession>
<sequence length="235" mass="26566">MVLTDYFTEDGDGLRFTRQQASRFAKEIADDFNPLHHQDAKLFCVPGDLLFAVTLAKYGLSQRMCFTFSGMVSDGINLQFQEQGDHELILVDEQQKTCLGVERHGPVSHDAGLIIDFTRRYVEFSGKNFLNVLVPLMSREGVMINPDRPLVIYQQMSIDLQCLDIENPSLELQDTVIEVDGKKGDVRMLFCLKSGNRVVGTGEKRMALRGLRAYDQAGMDRMVDSYEGYRQAHSA</sequence>
<proteinExistence type="predicted"/>
<name>A0A0F7JS87_9GAMM</name>
<dbReference type="PATRIC" id="fig|1543721.4.peg.449"/>
<evidence type="ECO:0000313" key="2">
    <source>
        <dbReference type="Proteomes" id="UP000034410"/>
    </source>
</evidence>
<reference evidence="1 2" key="1">
    <citation type="journal article" date="2015" name="Genome Announc.">
        <title>Complete Genome Sequence of Sedimenticola thiotaurini Strain SIP-G1, a Polyphosphate- and Polyhydroxyalkanoate-Accumulating Sulfur-Oxidizing Gammaproteobacterium Isolated from Salt Marsh Sediments.</title>
        <authorList>
            <person name="Flood B.E."/>
            <person name="Jones D.S."/>
            <person name="Bailey J.V."/>
        </authorList>
    </citation>
    <scope>NUCLEOTIDE SEQUENCE [LARGE SCALE GENOMIC DNA]</scope>
    <source>
        <strain evidence="1 2">SIP-G1</strain>
    </source>
</reference>
<keyword evidence="2" id="KW-1185">Reference proteome</keyword>
<evidence type="ECO:0008006" key="3">
    <source>
        <dbReference type="Google" id="ProtNLM"/>
    </source>
</evidence>
<dbReference type="AlphaFoldDB" id="A0A0F7JS87"/>
<evidence type="ECO:0000313" key="1">
    <source>
        <dbReference type="EMBL" id="AKH19341.1"/>
    </source>
</evidence>
<dbReference type="OrthoDB" id="5892138at2"/>
<dbReference type="Proteomes" id="UP000034410">
    <property type="component" value="Chromosome"/>
</dbReference>
<protein>
    <recommendedName>
        <fullName evidence="3">DUF3581 family protein</fullName>
    </recommendedName>
</protein>
<gene>
    <name evidence="1" type="ORF">AAY24_02120</name>
</gene>
<dbReference type="RefSeq" id="WP_046858280.1">
    <property type="nucleotide sequence ID" value="NZ_CP011412.1"/>
</dbReference>
<dbReference type="InterPro" id="IPR021974">
    <property type="entry name" value="DUF3581"/>
</dbReference>
<dbReference type="Pfam" id="PF12119">
    <property type="entry name" value="DUF3581"/>
    <property type="match status" value="1"/>
</dbReference>
<dbReference type="KEGG" id="seds:AAY24_02120"/>
<organism evidence="1 2">
    <name type="scientific">Sedimenticola thiotaurini</name>
    <dbReference type="NCBI Taxonomy" id="1543721"/>
    <lineage>
        <taxon>Bacteria</taxon>
        <taxon>Pseudomonadati</taxon>
        <taxon>Pseudomonadota</taxon>
        <taxon>Gammaproteobacteria</taxon>
        <taxon>Chromatiales</taxon>
        <taxon>Sedimenticolaceae</taxon>
        <taxon>Sedimenticola</taxon>
    </lineage>
</organism>
<dbReference type="EMBL" id="CP011412">
    <property type="protein sequence ID" value="AKH19341.1"/>
    <property type="molecule type" value="Genomic_DNA"/>
</dbReference>